<dbReference type="AlphaFoldDB" id="A0A7J6VTV5"/>
<evidence type="ECO:0000313" key="1">
    <source>
        <dbReference type="EMBL" id="KAF5187655.1"/>
    </source>
</evidence>
<proteinExistence type="predicted"/>
<protein>
    <submittedName>
        <fullName evidence="1">E3 ubiquitin protein ligase</fullName>
    </submittedName>
</protein>
<dbReference type="OrthoDB" id="10266039at2759"/>
<keyword evidence="2" id="KW-1185">Reference proteome</keyword>
<comment type="caution">
    <text evidence="1">The sequence shown here is derived from an EMBL/GenBank/DDBJ whole genome shotgun (WGS) entry which is preliminary data.</text>
</comment>
<accession>A0A7J6VTV5</accession>
<evidence type="ECO:0000313" key="2">
    <source>
        <dbReference type="Proteomes" id="UP000554482"/>
    </source>
</evidence>
<reference evidence="1 2" key="1">
    <citation type="submission" date="2020-06" db="EMBL/GenBank/DDBJ databases">
        <title>Transcriptomic and genomic resources for Thalictrum thalictroides and T. hernandezii: Facilitating candidate gene discovery in an emerging model plant lineage.</title>
        <authorList>
            <person name="Arias T."/>
            <person name="Riano-Pachon D.M."/>
            <person name="Di Stilio V.S."/>
        </authorList>
    </citation>
    <scope>NUCLEOTIDE SEQUENCE [LARGE SCALE GENOMIC DNA]</scope>
    <source>
        <strain evidence="2">cv. WT478/WT964</strain>
        <tissue evidence="1">Leaves</tissue>
    </source>
</reference>
<dbReference type="EMBL" id="JABWDY010027739">
    <property type="protein sequence ID" value="KAF5187655.1"/>
    <property type="molecule type" value="Genomic_DNA"/>
</dbReference>
<dbReference type="Proteomes" id="UP000554482">
    <property type="component" value="Unassembled WGS sequence"/>
</dbReference>
<sequence length="96" mass="11332">MVYFILFLSSEFAIFVGCGWISTRAYLIDVLNRNEIKFLEPLVEKSQKESKELQIFLEINVQKRFNNRDVVEIKESEHRALSQAEVLRNALELRRA</sequence>
<gene>
    <name evidence="1" type="ORF">FRX31_022753</name>
</gene>
<name>A0A7J6VTV5_THATH</name>
<organism evidence="1 2">
    <name type="scientific">Thalictrum thalictroides</name>
    <name type="common">Rue-anemone</name>
    <name type="synonym">Anemone thalictroides</name>
    <dbReference type="NCBI Taxonomy" id="46969"/>
    <lineage>
        <taxon>Eukaryota</taxon>
        <taxon>Viridiplantae</taxon>
        <taxon>Streptophyta</taxon>
        <taxon>Embryophyta</taxon>
        <taxon>Tracheophyta</taxon>
        <taxon>Spermatophyta</taxon>
        <taxon>Magnoliopsida</taxon>
        <taxon>Ranunculales</taxon>
        <taxon>Ranunculaceae</taxon>
        <taxon>Thalictroideae</taxon>
        <taxon>Thalictrum</taxon>
    </lineage>
</organism>